<dbReference type="Proteomes" id="UP000546970">
    <property type="component" value="Unassembled WGS sequence"/>
</dbReference>
<evidence type="ECO:0000313" key="2">
    <source>
        <dbReference type="Proteomes" id="UP000546970"/>
    </source>
</evidence>
<dbReference type="InterPro" id="IPR021080">
    <property type="entry name" value="Minor_capsid_protein"/>
</dbReference>
<dbReference type="AlphaFoldDB" id="A0A7X9UBZ2"/>
<protein>
    <recommendedName>
        <fullName evidence="3">Minor capsid protein</fullName>
    </recommendedName>
</protein>
<name>A0A7X9UBZ2_9ACTN</name>
<evidence type="ECO:0000313" key="1">
    <source>
        <dbReference type="EMBL" id="NMF55686.1"/>
    </source>
</evidence>
<reference evidence="1 2" key="1">
    <citation type="submission" date="2020-04" db="EMBL/GenBank/DDBJ databases">
        <title>Collinsella sp. KGMB02528 nov., an anaerobic actinobacterium isolated from human feces.</title>
        <authorList>
            <person name="Han K.-I."/>
            <person name="Eom M.K."/>
            <person name="Kim J.-S."/>
            <person name="Lee K.C."/>
            <person name="Suh M.K."/>
            <person name="Park S.-H."/>
            <person name="Lee J.H."/>
            <person name="Kang S.W."/>
            <person name="Park J.-E."/>
            <person name="Oh B.S."/>
            <person name="Yu S.Y."/>
            <person name="Choi S.-H."/>
            <person name="Lee D.H."/>
            <person name="Yoon H."/>
            <person name="Kim B.-Y."/>
            <person name="Lee J.H."/>
            <person name="Lee J.-S."/>
        </authorList>
    </citation>
    <scope>NUCLEOTIDE SEQUENCE [LARGE SCALE GENOMIC DNA]</scope>
    <source>
        <strain evidence="1 2">KGMB02528</strain>
    </source>
</reference>
<accession>A0A7X9UBZ2</accession>
<dbReference type="EMBL" id="JABBCP010000002">
    <property type="protein sequence ID" value="NMF55686.1"/>
    <property type="molecule type" value="Genomic_DNA"/>
</dbReference>
<dbReference type="RefSeq" id="WP_169277312.1">
    <property type="nucleotide sequence ID" value="NZ_JABBCP010000002.1"/>
</dbReference>
<proteinExistence type="predicted"/>
<sequence length="124" mass="13962">MRLRLRSVDVSAAVPKVRAANNAALGITAENVLSDCREYVPYDSGALQGSGRTRLTDGSAYVEWGGDSDTSRYAREQYYNAHNHATDQNALHAPRACDHWYERARADRGDAWQQMYDKALKERI</sequence>
<gene>
    <name evidence="1" type="ORF">HF320_05010</name>
</gene>
<dbReference type="Pfam" id="PF11114">
    <property type="entry name" value="Minor_capsid_2"/>
    <property type="match status" value="1"/>
</dbReference>
<evidence type="ECO:0008006" key="3">
    <source>
        <dbReference type="Google" id="ProtNLM"/>
    </source>
</evidence>
<comment type="caution">
    <text evidence="1">The sequence shown here is derived from an EMBL/GenBank/DDBJ whole genome shotgun (WGS) entry which is preliminary data.</text>
</comment>
<organism evidence="1 2">
    <name type="scientific">Collinsella acetigenes</name>
    <dbReference type="NCBI Taxonomy" id="2713419"/>
    <lineage>
        <taxon>Bacteria</taxon>
        <taxon>Bacillati</taxon>
        <taxon>Actinomycetota</taxon>
        <taxon>Coriobacteriia</taxon>
        <taxon>Coriobacteriales</taxon>
        <taxon>Coriobacteriaceae</taxon>
        <taxon>Collinsella</taxon>
    </lineage>
</organism>
<keyword evidence="2" id="KW-1185">Reference proteome</keyword>